<feature type="compositionally biased region" description="Basic and acidic residues" evidence="1">
    <location>
        <begin position="75"/>
        <end position="87"/>
    </location>
</feature>
<reference evidence="2" key="1">
    <citation type="submission" date="2018-11" db="EMBL/GenBank/DDBJ databases">
        <authorList>
            <consortium name="Pathogen Informatics"/>
        </authorList>
    </citation>
    <scope>NUCLEOTIDE SEQUENCE</scope>
</reference>
<sequence>MTRHQNPRQQQQPQHQQHQHQQPQQQQRRQQQQQKQAFRDGLKFKCLSVETASTVAERSESLGTDSEDAVPFHKPNSEGHETLIDGT</sequence>
<organism evidence="2 3">
    <name type="scientific">Protopolystoma xenopodis</name>
    <dbReference type="NCBI Taxonomy" id="117903"/>
    <lineage>
        <taxon>Eukaryota</taxon>
        <taxon>Metazoa</taxon>
        <taxon>Spiralia</taxon>
        <taxon>Lophotrochozoa</taxon>
        <taxon>Platyhelminthes</taxon>
        <taxon>Monogenea</taxon>
        <taxon>Polyopisthocotylea</taxon>
        <taxon>Polystomatidea</taxon>
        <taxon>Polystomatidae</taxon>
        <taxon>Protopolystoma</taxon>
    </lineage>
</organism>
<dbReference type="EMBL" id="CAAALY010263250">
    <property type="protein sequence ID" value="VEL39988.1"/>
    <property type="molecule type" value="Genomic_DNA"/>
</dbReference>
<evidence type="ECO:0000256" key="1">
    <source>
        <dbReference type="SAM" id="MobiDB-lite"/>
    </source>
</evidence>
<feature type="compositionally biased region" description="Polar residues" evidence="1">
    <location>
        <begin position="53"/>
        <end position="64"/>
    </location>
</feature>
<feature type="region of interest" description="Disordered" evidence="1">
    <location>
        <begin position="53"/>
        <end position="87"/>
    </location>
</feature>
<dbReference type="Proteomes" id="UP000784294">
    <property type="component" value="Unassembled WGS sequence"/>
</dbReference>
<evidence type="ECO:0000313" key="3">
    <source>
        <dbReference type="Proteomes" id="UP000784294"/>
    </source>
</evidence>
<name>A0A448XM45_9PLAT</name>
<keyword evidence="3" id="KW-1185">Reference proteome</keyword>
<protein>
    <submittedName>
        <fullName evidence="2">Uncharacterized protein</fullName>
    </submittedName>
</protein>
<evidence type="ECO:0000313" key="2">
    <source>
        <dbReference type="EMBL" id="VEL39988.1"/>
    </source>
</evidence>
<accession>A0A448XM45</accession>
<dbReference type="AlphaFoldDB" id="A0A448XM45"/>
<gene>
    <name evidence="2" type="ORF">PXEA_LOCUS33428</name>
</gene>
<proteinExistence type="predicted"/>
<feature type="compositionally biased region" description="Low complexity" evidence="1">
    <location>
        <begin position="7"/>
        <end position="34"/>
    </location>
</feature>
<comment type="caution">
    <text evidence="2">The sequence shown here is derived from an EMBL/GenBank/DDBJ whole genome shotgun (WGS) entry which is preliminary data.</text>
</comment>
<feature type="region of interest" description="Disordered" evidence="1">
    <location>
        <begin position="1"/>
        <end position="39"/>
    </location>
</feature>